<dbReference type="RefSeq" id="WP_185904197.1">
    <property type="nucleotide sequence ID" value="NZ_JACMSE010000001.1"/>
</dbReference>
<protein>
    <submittedName>
        <fullName evidence="2">Uncharacterized protein</fullName>
    </submittedName>
</protein>
<name>A0A842J9U3_9ACTN</name>
<feature type="transmembrane region" description="Helical" evidence="1">
    <location>
        <begin position="269"/>
        <end position="290"/>
    </location>
</feature>
<keyword evidence="1" id="KW-1133">Transmembrane helix</keyword>
<feature type="transmembrane region" description="Helical" evidence="1">
    <location>
        <begin position="331"/>
        <end position="354"/>
    </location>
</feature>
<accession>A0A842J9U3</accession>
<dbReference type="EMBL" id="JACMSE010000001">
    <property type="protein sequence ID" value="MBC2888234.1"/>
    <property type="molecule type" value="Genomic_DNA"/>
</dbReference>
<feature type="transmembrane region" description="Helical" evidence="1">
    <location>
        <begin position="153"/>
        <end position="174"/>
    </location>
</feature>
<feature type="transmembrane region" description="Helical" evidence="1">
    <location>
        <begin position="360"/>
        <end position="379"/>
    </location>
</feature>
<dbReference type="Proteomes" id="UP000587396">
    <property type="component" value="Unassembled WGS sequence"/>
</dbReference>
<evidence type="ECO:0000313" key="2">
    <source>
        <dbReference type="EMBL" id="MBC2888234.1"/>
    </source>
</evidence>
<evidence type="ECO:0000256" key="1">
    <source>
        <dbReference type="SAM" id="Phobius"/>
    </source>
</evidence>
<feature type="transmembrane region" description="Helical" evidence="1">
    <location>
        <begin position="74"/>
        <end position="91"/>
    </location>
</feature>
<keyword evidence="1" id="KW-0812">Transmembrane</keyword>
<proteinExistence type="predicted"/>
<gene>
    <name evidence="2" type="ORF">H7313_02560</name>
</gene>
<feature type="transmembrane region" description="Helical" evidence="1">
    <location>
        <begin position="296"/>
        <end position="319"/>
    </location>
</feature>
<organism evidence="2 3">
    <name type="scientific">Gordonibacter massiliensis</name>
    <name type="common">ex Traore et al. 2017</name>
    <dbReference type="NCBI Taxonomy" id="1841863"/>
    <lineage>
        <taxon>Bacteria</taxon>
        <taxon>Bacillati</taxon>
        <taxon>Actinomycetota</taxon>
        <taxon>Coriobacteriia</taxon>
        <taxon>Eggerthellales</taxon>
        <taxon>Eggerthellaceae</taxon>
        <taxon>Gordonibacter</taxon>
    </lineage>
</organism>
<dbReference type="PROSITE" id="PS51257">
    <property type="entry name" value="PROKAR_LIPOPROTEIN"/>
    <property type="match status" value="1"/>
</dbReference>
<reference evidence="2 3" key="1">
    <citation type="submission" date="2020-08" db="EMBL/GenBank/DDBJ databases">
        <authorList>
            <person name="Liu C."/>
            <person name="Sun Q."/>
        </authorList>
    </citation>
    <scope>NUCLEOTIDE SEQUENCE [LARGE SCALE GENOMIC DNA]</scope>
    <source>
        <strain evidence="2 3">N22</strain>
    </source>
</reference>
<feature type="transmembrane region" description="Helical" evidence="1">
    <location>
        <begin position="208"/>
        <end position="229"/>
    </location>
</feature>
<feature type="transmembrane region" description="Helical" evidence="1">
    <location>
        <begin position="41"/>
        <end position="62"/>
    </location>
</feature>
<keyword evidence="1" id="KW-0472">Membrane</keyword>
<sequence>MKASARAWSPVSLALSCVLACIALCLHADNILLFAFEKSAAAGPFACAFLGGAVVLCLAVAVSAHDDEQRRWSIGVGLASAGAGVGFALFLDALPALMSAVCSGALLGFGLTCLLRQWGRYYRSFTFQGALLSTGLSFLLGSCWWFAMMHAGSPFLFCLGLLVLVLSGGLPLLASDIVRADEIRAGLRDVDENWVPSVTIWQVMRQGWAAVAGLMFNFFVIGLTFWPLASGLGSGVVPKPLPYLLVALVAWQVATRVREVSGGMLETFYRVALPVAATIMLAAPALAAVFPAANSTVLSALSYVGIAVLNVLGLVVLFWSAKSSEVGFSKMFAAFCASCAASMALGMLTFQLLGSDASRGVALVLLVAYLAAVLVAEAWRLAKLRREAGLEAGANAPAAEPACDDDALAGGD</sequence>
<comment type="caution">
    <text evidence="2">The sequence shown here is derived from an EMBL/GenBank/DDBJ whole genome shotgun (WGS) entry which is preliminary data.</text>
</comment>
<keyword evidence="3" id="KW-1185">Reference proteome</keyword>
<feature type="transmembrane region" description="Helical" evidence="1">
    <location>
        <begin position="127"/>
        <end position="147"/>
    </location>
</feature>
<evidence type="ECO:0000313" key="3">
    <source>
        <dbReference type="Proteomes" id="UP000587396"/>
    </source>
</evidence>
<dbReference type="AlphaFoldDB" id="A0A842J9U3"/>
<feature type="transmembrane region" description="Helical" evidence="1">
    <location>
        <begin position="97"/>
        <end position="115"/>
    </location>
</feature>